<protein>
    <submittedName>
        <fullName evidence="2">Thiamine permease</fullName>
    </submittedName>
</protein>
<organism evidence="2 3">
    <name type="scientific">Paenibacillus lentus</name>
    <dbReference type="NCBI Taxonomy" id="1338368"/>
    <lineage>
        <taxon>Bacteria</taxon>
        <taxon>Bacillati</taxon>
        <taxon>Bacillota</taxon>
        <taxon>Bacilli</taxon>
        <taxon>Bacillales</taxon>
        <taxon>Paenibacillaceae</taxon>
        <taxon>Paenibacillus</taxon>
    </lineage>
</organism>
<dbReference type="Proteomes" id="UP000273145">
    <property type="component" value="Chromosome"/>
</dbReference>
<dbReference type="Pfam" id="PF09819">
    <property type="entry name" value="ABC_cobalt"/>
    <property type="match status" value="1"/>
</dbReference>
<gene>
    <name evidence="2" type="ORF">EIM92_10195</name>
</gene>
<keyword evidence="1" id="KW-0472">Membrane</keyword>
<evidence type="ECO:0000256" key="1">
    <source>
        <dbReference type="SAM" id="Phobius"/>
    </source>
</evidence>
<keyword evidence="1" id="KW-0812">Transmembrane</keyword>
<evidence type="ECO:0000313" key="3">
    <source>
        <dbReference type="Proteomes" id="UP000273145"/>
    </source>
</evidence>
<dbReference type="OrthoDB" id="8017424at2"/>
<name>A0A3S8RUA0_9BACL</name>
<proteinExistence type="predicted"/>
<feature type="transmembrane region" description="Helical" evidence="1">
    <location>
        <begin position="145"/>
        <end position="168"/>
    </location>
</feature>
<feature type="transmembrane region" description="Helical" evidence="1">
    <location>
        <begin position="9"/>
        <end position="29"/>
    </location>
</feature>
<dbReference type="KEGG" id="plen:EIM92_10195"/>
<dbReference type="AlphaFoldDB" id="A0A3S8RUA0"/>
<dbReference type="RefSeq" id="WP_125082550.1">
    <property type="nucleotide sequence ID" value="NZ_CP034248.1"/>
</dbReference>
<dbReference type="PIRSF" id="PIRSF037394">
    <property type="entry name" value="ABC_thiamine-permease_YkoE_prd"/>
    <property type="match status" value="1"/>
</dbReference>
<feature type="transmembrane region" description="Helical" evidence="1">
    <location>
        <begin position="41"/>
        <end position="60"/>
    </location>
</feature>
<dbReference type="EMBL" id="CP034248">
    <property type="protein sequence ID" value="AZK46492.1"/>
    <property type="molecule type" value="Genomic_DNA"/>
</dbReference>
<feature type="transmembrane region" description="Helical" evidence="1">
    <location>
        <begin position="114"/>
        <end position="133"/>
    </location>
</feature>
<keyword evidence="3" id="KW-1185">Reference proteome</keyword>
<evidence type="ECO:0000313" key="2">
    <source>
        <dbReference type="EMBL" id="AZK46492.1"/>
    </source>
</evidence>
<sequence>MSSWKLRDIIVLSSLSVVFAVVYLIFLQIGNVLVGFMGPMGYEVIFGIWFIVSIIAAYILRKPGAALLSETIAGTIEVLIGNVTGPILILSAFIQGLGAEAAFAVVRYRYYNTSVLIGAGVGAAVFSFAWGFFQSGFAALSTGLVISMFIVRVISGAVLAGLLGKWIADALARTGVLRSFPIGKEAAQTARQKQSAVKL</sequence>
<reference evidence="2 3" key="1">
    <citation type="submission" date="2018-11" db="EMBL/GenBank/DDBJ databases">
        <title>Genome sequencing of Paenibacillus lentus DSM25539(T).</title>
        <authorList>
            <person name="Kook J.-K."/>
            <person name="Park S.-N."/>
            <person name="Lim Y.K."/>
        </authorList>
    </citation>
    <scope>NUCLEOTIDE SEQUENCE [LARGE SCALE GENOMIC DNA]</scope>
    <source>
        <strain evidence="2 3">DSM 25539</strain>
    </source>
</reference>
<keyword evidence="1" id="KW-1133">Transmembrane helix</keyword>
<accession>A0A3S8RUA0</accession>
<dbReference type="InterPro" id="IPR017195">
    <property type="entry name" value="ABC_thiamin-permease_prd"/>
</dbReference>
<feature type="transmembrane region" description="Helical" evidence="1">
    <location>
        <begin position="72"/>
        <end position="94"/>
    </location>
</feature>